<dbReference type="WBParaSite" id="nRc.2.0.1.t47872-RA">
    <property type="protein sequence ID" value="nRc.2.0.1.t47872-RA"/>
    <property type="gene ID" value="nRc.2.0.1.g47872"/>
</dbReference>
<organism evidence="1 2">
    <name type="scientific">Romanomermis culicivorax</name>
    <name type="common">Nematode worm</name>
    <dbReference type="NCBI Taxonomy" id="13658"/>
    <lineage>
        <taxon>Eukaryota</taxon>
        <taxon>Metazoa</taxon>
        <taxon>Ecdysozoa</taxon>
        <taxon>Nematoda</taxon>
        <taxon>Enoplea</taxon>
        <taxon>Dorylaimia</taxon>
        <taxon>Mermithida</taxon>
        <taxon>Mermithoidea</taxon>
        <taxon>Mermithidae</taxon>
        <taxon>Romanomermis</taxon>
    </lineage>
</organism>
<dbReference type="Proteomes" id="UP000887565">
    <property type="component" value="Unplaced"/>
</dbReference>
<evidence type="ECO:0000313" key="1">
    <source>
        <dbReference type="Proteomes" id="UP000887565"/>
    </source>
</evidence>
<reference evidence="2" key="1">
    <citation type="submission" date="2022-11" db="UniProtKB">
        <authorList>
            <consortium name="WormBaseParasite"/>
        </authorList>
    </citation>
    <scope>IDENTIFICATION</scope>
</reference>
<keyword evidence="1" id="KW-1185">Reference proteome</keyword>
<protein>
    <submittedName>
        <fullName evidence="2">Uncharacterized protein</fullName>
    </submittedName>
</protein>
<proteinExistence type="predicted"/>
<dbReference type="AlphaFoldDB" id="A0A915LAK1"/>
<evidence type="ECO:0000313" key="2">
    <source>
        <dbReference type="WBParaSite" id="nRc.2.0.1.t47872-RA"/>
    </source>
</evidence>
<accession>A0A915LAK1</accession>
<name>A0A915LAK1_ROMCU</name>
<sequence>ANFPPTKPNYPHRIVSKPGDYFLFLEKTHFWKHVSYDNLQSSQKEKSNCPLGWTLVTHSGSLRPENLIFLQQQAFLYLFSRAQQVSSGQQEENENGYWSVYALKKRTIVRLLSYTFLETSNVVFTTDDPP</sequence>